<protein>
    <submittedName>
        <fullName evidence="1">Uncharacterized protein</fullName>
    </submittedName>
</protein>
<dbReference type="HOGENOM" id="CLU_084053_0_0_1"/>
<proteinExistence type="predicted"/>
<dbReference type="GO" id="GO:0045039">
    <property type="term" value="P:protein insertion into mitochondrial inner membrane"/>
    <property type="evidence" value="ECO:0000318"/>
    <property type="project" value="GO_Central"/>
</dbReference>
<evidence type="ECO:0000313" key="2">
    <source>
        <dbReference type="Proteomes" id="UP000001514"/>
    </source>
</evidence>
<keyword evidence="2" id="KW-1185">Reference proteome</keyword>
<accession>D8TB57</accession>
<dbReference type="EMBL" id="GL377707">
    <property type="protein sequence ID" value="EFJ06125.1"/>
    <property type="molecule type" value="Genomic_DNA"/>
</dbReference>
<dbReference type="GO" id="GO:0042721">
    <property type="term" value="C:TIM22 mitochondrial import inner membrane insertion complex"/>
    <property type="evidence" value="ECO:0000318"/>
    <property type="project" value="GO_Central"/>
</dbReference>
<sequence>MKINQCKIVDSLSTVALHIKGSNVVIQAFAIDENLEIVAFVSVLLSLWSVQFGFSSTASTSKAGTDQLKCCVKSPKAKRGMEEKINSGDGEEKRRAAFKHKTGGQGWAKRVLVGSSAATGIGATIGLIGGAAKGHPVRAFALPVTINFAIAGSFLSGMTEVTRAMLRTEPGSYTNTIGGGMISGIVLARLQGIAASPFSMGLLFAAVGTGCQFAANQWDEYRLKKFVDTLPDDAFPEEFRETRKEMVEEANKERSWPSWLPFRKLSEEEFQHKAELARRMKQERGSVDE</sequence>
<dbReference type="FunCoup" id="D8TB57">
    <property type="interactions" value="1463"/>
</dbReference>
<organism evidence="2">
    <name type="scientific">Selaginella moellendorffii</name>
    <name type="common">Spikemoss</name>
    <dbReference type="NCBI Taxonomy" id="88036"/>
    <lineage>
        <taxon>Eukaryota</taxon>
        <taxon>Viridiplantae</taxon>
        <taxon>Streptophyta</taxon>
        <taxon>Embryophyta</taxon>
        <taxon>Tracheophyta</taxon>
        <taxon>Lycopodiopsida</taxon>
        <taxon>Selaginellales</taxon>
        <taxon>Selaginellaceae</taxon>
        <taxon>Selaginella</taxon>
    </lineage>
</organism>
<reference evidence="1 2" key="1">
    <citation type="journal article" date="2011" name="Science">
        <title>The Selaginella genome identifies genetic changes associated with the evolution of vascular plants.</title>
        <authorList>
            <person name="Banks J.A."/>
            <person name="Nishiyama T."/>
            <person name="Hasebe M."/>
            <person name="Bowman J.L."/>
            <person name="Gribskov M."/>
            <person name="dePamphilis C."/>
            <person name="Albert V.A."/>
            <person name="Aono N."/>
            <person name="Aoyama T."/>
            <person name="Ambrose B.A."/>
            <person name="Ashton N.W."/>
            <person name="Axtell M.J."/>
            <person name="Barker E."/>
            <person name="Barker M.S."/>
            <person name="Bennetzen J.L."/>
            <person name="Bonawitz N.D."/>
            <person name="Chapple C."/>
            <person name="Cheng C."/>
            <person name="Correa L.G."/>
            <person name="Dacre M."/>
            <person name="DeBarry J."/>
            <person name="Dreyer I."/>
            <person name="Elias M."/>
            <person name="Engstrom E.M."/>
            <person name="Estelle M."/>
            <person name="Feng L."/>
            <person name="Finet C."/>
            <person name="Floyd S.K."/>
            <person name="Frommer W.B."/>
            <person name="Fujita T."/>
            <person name="Gramzow L."/>
            <person name="Gutensohn M."/>
            <person name="Harholt J."/>
            <person name="Hattori M."/>
            <person name="Heyl A."/>
            <person name="Hirai T."/>
            <person name="Hiwatashi Y."/>
            <person name="Ishikawa M."/>
            <person name="Iwata M."/>
            <person name="Karol K.G."/>
            <person name="Koehler B."/>
            <person name="Kolukisaoglu U."/>
            <person name="Kubo M."/>
            <person name="Kurata T."/>
            <person name="Lalonde S."/>
            <person name="Li K."/>
            <person name="Li Y."/>
            <person name="Litt A."/>
            <person name="Lyons E."/>
            <person name="Manning G."/>
            <person name="Maruyama T."/>
            <person name="Michael T.P."/>
            <person name="Mikami K."/>
            <person name="Miyazaki S."/>
            <person name="Morinaga S."/>
            <person name="Murata T."/>
            <person name="Mueller-Roeber B."/>
            <person name="Nelson D.R."/>
            <person name="Obara M."/>
            <person name="Oguri Y."/>
            <person name="Olmstead R.G."/>
            <person name="Onodera N."/>
            <person name="Petersen B.L."/>
            <person name="Pils B."/>
            <person name="Prigge M."/>
            <person name="Rensing S.A."/>
            <person name="Riano-Pachon D.M."/>
            <person name="Roberts A.W."/>
            <person name="Sato Y."/>
            <person name="Scheller H.V."/>
            <person name="Schulz B."/>
            <person name="Schulz C."/>
            <person name="Shakirov E.V."/>
            <person name="Shibagaki N."/>
            <person name="Shinohara N."/>
            <person name="Shippen D.E."/>
            <person name="Soerensen I."/>
            <person name="Sotooka R."/>
            <person name="Sugimoto N."/>
            <person name="Sugita M."/>
            <person name="Sumikawa N."/>
            <person name="Tanurdzic M."/>
            <person name="Theissen G."/>
            <person name="Ulvskov P."/>
            <person name="Wakazuki S."/>
            <person name="Weng J.K."/>
            <person name="Willats W.W."/>
            <person name="Wipf D."/>
            <person name="Wolf P.G."/>
            <person name="Yang L."/>
            <person name="Zimmer A.D."/>
            <person name="Zhu Q."/>
            <person name="Mitros T."/>
            <person name="Hellsten U."/>
            <person name="Loque D."/>
            <person name="Otillar R."/>
            <person name="Salamov A."/>
            <person name="Schmutz J."/>
            <person name="Shapiro H."/>
            <person name="Lindquist E."/>
            <person name="Lucas S."/>
            <person name="Rokhsar D."/>
            <person name="Grigoriev I.V."/>
        </authorList>
    </citation>
    <scope>NUCLEOTIDE SEQUENCE [LARGE SCALE GENOMIC DNA]</scope>
</reference>
<gene>
    <name evidence="1" type="ORF">SELMODRAFT_448917</name>
</gene>
<dbReference type="Proteomes" id="UP000001514">
    <property type="component" value="Unassembled WGS sequence"/>
</dbReference>
<dbReference type="KEGG" id="smo:SELMODRAFT_448917"/>
<dbReference type="AlphaFoldDB" id="D8TB57"/>
<dbReference type="Gramene" id="EFJ06125">
    <property type="protein sequence ID" value="EFJ06125"/>
    <property type="gene ID" value="SELMODRAFT_448917"/>
</dbReference>
<dbReference type="STRING" id="88036.D8TB57"/>
<evidence type="ECO:0000313" key="1">
    <source>
        <dbReference type="EMBL" id="EFJ06125.1"/>
    </source>
</evidence>
<dbReference type="GO" id="GO:0008320">
    <property type="term" value="F:protein transmembrane transporter activity"/>
    <property type="evidence" value="ECO:0000318"/>
    <property type="project" value="GO_Central"/>
</dbReference>
<dbReference type="GO" id="GO:0030943">
    <property type="term" value="F:mitochondrion targeting sequence binding"/>
    <property type="evidence" value="ECO:0000318"/>
    <property type="project" value="GO_Central"/>
</dbReference>
<name>D8TB57_SELML</name>
<dbReference type="InParanoid" id="D8TB57"/>